<dbReference type="AlphaFoldDB" id="A0A8S0UJG4"/>
<proteinExistence type="predicted"/>
<dbReference type="Proteomes" id="UP000594638">
    <property type="component" value="Unassembled WGS sequence"/>
</dbReference>
<protein>
    <submittedName>
        <fullName evidence="3">ECERIFERUM 1-like</fullName>
    </submittedName>
</protein>
<dbReference type="EMBL" id="CACTIH010007736">
    <property type="protein sequence ID" value="CAA3017760.1"/>
    <property type="molecule type" value="Genomic_DNA"/>
</dbReference>
<name>A0A8S0UJG4_OLEEU</name>
<evidence type="ECO:0000313" key="3">
    <source>
        <dbReference type="EMBL" id="CAA3017760.1"/>
    </source>
</evidence>
<dbReference type="Pfam" id="PF12076">
    <property type="entry name" value="CER1-like_C"/>
    <property type="match status" value="1"/>
</dbReference>
<gene>
    <name evidence="3" type="ORF">OLEA9_A035254</name>
</gene>
<dbReference type="GO" id="GO:0016020">
    <property type="term" value="C:membrane"/>
    <property type="evidence" value="ECO:0007669"/>
    <property type="project" value="UniProtKB-SubCell"/>
</dbReference>
<organism evidence="3 4">
    <name type="scientific">Olea europaea subsp. europaea</name>
    <dbReference type="NCBI Taxonomy" id="158383"/>
    <lineage>
        <taxon>Eukaryota</taxon>
        <taxon>Viridiplantae</taxon>
        <taxon>Streptophyta</taxon>
        <taxon>Embryophyta</taxon>
        <taxon>Tracheophyta</taxon>
        <taxon>Spermatophyta</taxon>
        <taxon>Magnoliopsida</taxon>
        <taxon>eudicotyledons</taxon>
        <taxon>Gunneridae</taxon>
        <taxon>Pentapetalae</taxon>
        <taxon>asterids</taxon>
        <taxon>lamiids</taxon>
        <taxon>Lamiales</taxon>
        <taxon>Oleaceae</taxon>
        <taxon>Oleeae</taxon>
        <taxon>Olea</taxon>
    </lineage>
</organism>
<sequence length="158" mass="17996">MFGKLVSAVRQEEHKKLKERLGNTEAANNLVQYSESFVTKAWLVGEGLSEDEQSKALEGTIFIPFSQFPPKKMRKDCFYNNTPSMLAPKHLENIDSCENWLPRRVISAWRVAGIVHGLEDWNVHECGDMILNTEKIWEATIRHGFRPLTVSTLSSGPH</sequence>
<evidence type="ECO:0000313" key="4">
    <source>
        <dbReference type="Proteomes" id="UP000594638"/>
    </source>
</evidence>
<feature type="domain" description="Very-long-chain aldehyde decarbonylase CER1-like C-terminal" evidence="2">
    <location>
        <begin position="6"/>
        <end position="147"/>
    </location>
</feature>
<dbReference type="InterPro" id="IPR021940">
    <property type="entry name" value="CER1-like_C"/>
</dbReference>
<comment type="caution">
    <text evidence="3">The sequence shown here is derived from an EMBL/GenBank/DDBJ whole genome shotgun (WGS) entry which is preliminary data.</text>
</comment>
<dbReference type="OrthoDB" id="408954at2759"/>
<dbReference type="Gramene" id="OE9A035254T1">
    <property type="protein sequence ID" value="OE9A035254C1"/>
    <property type="gene ID" value="OE9A035254"/>
</dbReference>
<evidence type="ECO:0000259" key="2">
    <source>
        <dbReference type="Pfam" id="PF12076"/>
    </source>
</evidence>
<reference evidence="3 4" key="1">
    <citation type="submission" date="2019-12" db="EMBL/GenBank/DDBJ databases">
        <authorList>
            <person name="Alioto T."/>
            <person name="Alioto T."/>
            <person name="Gomez Garrido J."/>
        </authorList>
    </citation>
    <scope>NUCLEOTIDE SEQUENCE [LARGE SCALE GENOMIC DNA]</scope>
</reference>
<accession>A0A8S0UJG4</accession>
<keyword evidence="4" id="KW-1185">Reference proteome</keyword>
<comment type="subcellular location">
    <subcellularLocation>
        <location evidence="1">Membrane</location>
        <topology evidence="1">Multi-pass membrane protein</topology>
    </subcellularLocation>
</comment>
<evidence type="ECO:0000256" key="1">
    <source>
        <dbReference type="ARBA" id="ARBA00004141"/>
    </source>
</evidence>